<dbReference type="STRING" id="504798.SAMN05421871_102384"/>
<keyword evidence="3" id="KW-1185">Reference proteome</keyword>
<dbReference type="OrthoDB" id="5491608at2"/>
<organism evidence="2 3">
    <name type="scientific">Actinokineospora alba</name>
    <dbReference type="NCBI Taxonomy" id="504798"/>
    <lineage>
        <taxon>Bacteria</taxon>
        <taxon>Bacillati</taxon>
        <taxon>Actinomycetota</taxon>
        <taxon>Actinomycetes</taxon>
        <taxon>Pseudonocardiales</taxon>
        <taxon>Pseudonocardiaceae</taxon>
        <taxon>Actinokineospora</taxon>
    </lineage>
</organism>
<evidence type="ECO:0000313" key="3">
    <source>
        <dbReference type="Proteomes" id="UP000199651"/>
    </source>
</evidence>
<accession>A0A1H0NGQ9</accession>
<evidence type="ECO:0000256" key="1">
    <source>
        <dbReference type="SAM" id="SignalP"/>
    </source>
</evidence>
<evidence type="ECO:0000313" key="2">
    <source>
        <dbReference type="EMBL" id="SDO91510.1"/>
    </source>
</evidence>
<gene>
    <name evidence="2" type="ORF">SAMN05192558_105334</name>
</gene>
<dbReference type="EMBL" id="FNJB01000005">
    <property type="protein sequence ID" value="SDO91510.1"/>
    <property type="molecule type" value="Genomic_DNA"/>
</dbReference>
<dbReference type="AlphaFoldDB" id="A0A1H0NGQ9"/>
<dbReference type="RefSeq" id="WP_091375157.1">
    <property type="nucleotide sequence ID" value="NZ_FNDV01000002.1"/>
</dbReference>
<reference evidence="3" key="1">
    <citation type="submission" date="2016-10" db="EMBL/GenBank/DDBJ databases">
        <authorList>
            <person name="Varghese N."/>
            <person name="Submissions S."/>
        </authorList>
    </citation>
    <scope>NUCLEOTIDE SEQUENCE [LARGE SCALE GENOMIC DNA]</scope>
    <source>
        <strain evidence="3">IBRC-M 10655</strain>
    </source>
</reference>
<proteinExistence type="predicted"/>
<dbReference type="Proteomes" id="UP000199651">
    <property type="component" value="Unassembled WGS sequence"/>
</dbReference>
<feature type="signal peptide" evidence="1">
    <location>
        <begin position="1"/>
        <end position="24"/>
    </location>
</feature>
<name>A0A1H0NGQ9_9PSEU</name>
<dbReference type="SUPFAM" id="SSF159245">
    <property type="entry name" value="AttH-like"/>
    <property type="match status" value="1"/>
</dbReference>
<feature type="chain" id="PRO_5011467243" evidence="1">
    <location>
        <begin position="25"/>
        <end position="330"/>
    </location>
</feature>
<keyword evidence="1" id="KW-0732">Signal</keyword>
<protein>
    <submittedName>
        <fullName evidence="2">Uncharacterized protein</fullName>
    </submittedName>
</protein>
<sequence length="330" mass="35198">MRRYLLMSCVVASCALSGVRPATAAPQPPAITVATASDNVAHPGSATEWWYVSVIDPATGATFIAQQFTAPLPVTNSFFYAESGAKAHMTSSTTQPVTTSAPSVCSNAMCLSYDAMRRAYHLVYAANGVTADLWLDTIRPGITTKKPLAYDDQEMFWTVPVATSTVSGWAWPVGAPAPISVDGWRGYHDHDWGSFDLGDQRYTGWEWGISHHPDGSAQLMGGVIGGDGRWQGVMAKVTPTATTFCQSDSSVDPTALTLSAYSTHHGFDYPETVRTKCSDGTPAAGPFTFAATDPYLVNEIVFAFTESVGHTVPGSVALIEHFRTASHSGT</sequence>